<dbReference type="RefSeq" id="WP_381839735.1">
    <property type="nucleotide sequence ID" value="NZ_JBHYTS010000003.1"/>
</dbReference>
<dbReference type="Proteomes" id="UP001599756">
    <property type="component" value="Unassembled WGS sequence"/>
</dbReference>
<protein>
    <submittedName>
        <fullName evidence="1">Uncharacterized protein</fullName>
    </submittedName>
</protein>
<gene>
    <name evidence="1" type="ORF">ACFW88_03735</name>
</gene>
<organism evidence="1 2">
    <name type="scientific">Streptomyces anandii</name>
    <dbReference type="NCBI Taxonomy" id="285454"/>
    <lineage>
        <taxon>Bacteria</taxon>
        <taxon>Bacillati</taxon>
        <taxon>Actinomycetota</taxon>
        <taxon>Actinomycetes</taxon>
        <taxon>Kitasatosporales</taxon>
        <taxon>Streptomycetaceae</taxon>
        <taxon>Streptomyces</taxon>
    </lineage>
</organism>
<evidence type="ECO:0000313" key="1">
    <source>
        <dbReference type="EMBL" id="MFE1749661.1"/>
    </source>
</evidence>
<comment type="caution">
    <text evidence="1">The sequence shown here is derived from an EMBL/GenBank/DDBJ whole genome shotgun (WGS) entry which is preliminary data.</text>
</comment>
<accession>A0ABW6GZT6</accession>
<reference evidence="1 2" key="1">
    <citation type="submission" date="2024-09" db="EMBL/GenBank/DDBJ databases">
        <title>The Natural Products Discovery Center: Release of the First 8490 Sequenced Strains for Exploring Actinobacteria Biosynthetic Diversity.</title>
        <authorList>
            <person name="Kalkreuter E."/>
            <person name="Kautsar S.A."/>
            <person name="Yang D."/>
            <person name="Bader C.D."/>
            <person name="Teijaro C.N."/>
            <person name="Fluegel L."/>
            <person name="Davis C.M."/>
            <person name="Simpson J.R."/>
            <person name="Lauterbach L."/>
            <person name="Steele A.D."/>
            <person name="Gui C."/>
            <person name="Meng S."/>
            <person name="Li G."/>
            <person name="Viehrig K."/>
            <person name="Ye F."/>
            <person name="Su P."/>
            <person name="Kiefer A.F."/>
            <person name="Nichols A."/>
            <person name="Cepeda A.J."/>
            <person name="Yan W."/>
            <person name="Fan B."/>
            <person name="Jiang Y."/>
            <person name="Adhikari A."/>
            <person name="Zheng C.-J."/>
            <person name="Schuster L."/>
            <person name="Cowan T.M."/>
            <person name="Smanski M.J."/>
            <person name="Chevrette M.G."/>
            <person name="De Carvalho L.P.S."/>
            <person name="Shen B."/>
        </authorList>
    </citation>
    <scope>NUCLEOTIDE SEQUENCE [LARGE SCALE GENOMIC DNA]</scope>
    <source>
        <strain evidence="1 2">NPDC059500</strain>
    </source>
</reference>
<keyword evidence="2" id="KW-1185">Reference proteome</keyword>
<dbReference type="EMBL" id="JBHYTS010000003">
    <property type="protein sequence ID" value="MFE1749661.1"/>
    <property type="molecule type" value="Genomic_DNA"/>
</dbReference>
<proteinExistence type="predicted"/>
<name>A0ABW6GZT6_9ACTN</name>
<evidence type="ECO:0000313" key="2">
    <source>
        <dbReference type="Proteomes" id="UP001599756"/>
    </source>
</evidence>
<sequence>MPAQFGPRRGSQELADGGVGSVVGPGAVAVVRGRGLSESCG</sequence>